<evidence type="ECO:0000313" key="5">
    <source>
        <dbReference type="EMBL" id="KAF3561515.1"/>
    </source>
</evidence>
<sequence length="421" mass="48487">MSDEEAPKWVTPLSSFKPGDWRTPTLKDMELPEDRVDDEDYSLVFVPEDSWAKLIHWCSTTKQHLKIGPSMHTTELAERIMGPAVWLNNHNSYIEFKKDRKKFRVEGLLHKYGIGELPAHRQTRLVWDLDVNRMYVPLLVNGNHWISMCANFVTRSLEVFDCGGLKHNKDLEPFAHLIPRIVNDVQSSEKRGFTVKPYDVTYAPMPLFLNKTSGDCGVCALKHTEAHLLGMGLTLVNDDNIREARHKIGYDLWEAANDLELFREWEKLFLQRLQLLLRCWCGKGVVTYVSKTEENPYRRFFRCEIGLQDLEPFAHLIPRIVKAVQSSEKRRFTVKPYDVTYAPMPLSLNKTSSDCGVYALKHIEAHLLGMDLTLVNDDNIREASQKISYDLWEAANDPELISRMGKFIPPKATTSPTVEIL</sequence>
<comment type="caution">
    <text evidence="5">The sequence shown here is derived from an EMBL/GenBank/DDBJ whole genome shotgun (WGS) entry which is preliminary data.</text>
</comment>
<evidence type="ECO:0000256" key="2">
    <source>
        <dbReference type="ARBA" id="ARBA00022670"/>
    </source>
</evidence>
<dbReference type="InterPro" id="IPR038765">
    <property type="entry name" value="Papain-like_cys_pep_sf"/>
</dbReference>
<dbReference type="InterPro" id="IPR003653">
    <property type="entry name" value="Peptidase_C48_C"/>
</dbReference>
<keyword evidence="2" id="KW-0645">Protease</keyword>
<evidence type="ECO:0000256" key="1">
    <source>
        <dbReference type="ARBA" id="ARBA00005234"/>
    </source>
</evidence>
<dbReference type="SUPFAM" id="SSF54001">
    <property type="entry name" value="Cysteine proteinases"/>
    <property type="match status" value="2"/>
</dbReference>
<dbReference type="Gene3D" id="3.40.395.10">
    <property type="entry name" value="Adenoviral Proteinase, Chain A"/>
    <property type="match status" value="2"/>
</dbReference>
<feature type="domain" description="Ubiquitin-like protease family profile" evidence="4">
    <location>
        <begin position="34"/>
        <end position="366"/>
    </location>
</feature>
<evidence type="ECO:0000313" key="6">
    <source>
        <dbReference type="Proteomes" id="UP000266723"/>
    </source>
</evidence>
<keyword evidence="3" id="KW-0378">Hydrolase</keyword>
<keyword evidence="6" id="KW-1185">Reference proteome</keyword>
<proteinExistence type="inferred from homology"/>
<name>A0ABQ7CQL7_BRACR</name>
<reference evidence="5 6" key="1">
    <citation type="journal article" date="2020" name="BMC Genomics">
        <title>Intraspecific diversification of the crop wild relative Brassica cretica Lam. using demographic model selection.</title>
        <authorList>
            <person name="Kioukis A."/>
            <person name="Michalopoulou V.A."/>
            <person name="Briers L."/>
            <person name="Pirintsos S."/>
            <person name="Studholme D.J."/>
            <person name="Pavlidis P."/>
            <person name="Sarris P.F."/>
        </authorList>
    </citation>
    <scope>NUCLEOTIDE SEQUENCE [LARGE SCALE GENOMIC DNA]</scope>
    <source>
        <strain evidence="6">cv. PFS-1207/04</strain>
    </source>
</reference>
<comment type="similarity">
    <text evidence="1">Belongs to the peptidase C48 family.</text>
</comment>
<protein>
    <recommendedName>
        <fullName evidence="4">Ubiquitin-like protease family profile domain-containing protein</fullName>
    </recommendedName>
</protein>
<dbReference type="EMBL" id="QGKV02000759">
    <property type="protein sequence ID" value="KAF3561515.1"/>
    <property type="molecule type" value="Genomic_DNA"/>
</dbReference>
<dbReference type="Pfam" id="PF02902">
    <property type="entry name" value="Peptidase_C48"/>
    <property type="match status" value="2"/>
</dbReference>
<evidence type="ECO:0000259" key="4">
    <source>
        <dbReference type="PROSITE" id="PS50600"/>
    </source>
</evidence>
<evidence type="ECO:0000256" key="3">
    <source>
        <dbReference type="ARBA" id="ARBA00022801"/>
    </source>
</evidence>
<dbReference type="Proteomes" id="UP000266723">
    <property type="component" value="Unassembled WGS sequence"/>
</dbReference>
<accession>A0ABQ7CQL7</accession>
<dbReference type="PROSITE" id="PS50600">
    <property type="entry name" value="ULP_PROTEASE"/>
    <property type="match status" value="1"/>
</dbReference>
<organism evidence="5 6">
    <name type="scientific">Brassica cretica</name>
    <name type="common">Mustard</name>
    <dbReference type="NCBI Taxonomy" id="69181"/>
    <lineage>
        <taxon>Eukaryota</taxon>
        <taxon>Viridiplantae</taxon>
        <taxon>Streptophyta</taxon>
        <taxon>Embryophyta</taxon>
        <taxon>Tracheophyta</taxon>
        <taxon>Spermatophyta</taxon>
        <taxon>Magnoliopsida</taxon>
        <taxon>eudicotyledons</taxon>
        <taxon>Gunneridae</taxon>
        <taxon>Pentapetalae</taxon>
        <taxon>rosids</taxon>
        <taxon>malvids</taxon>
        <taxon>Brassicales</taxon>
        <taxon>Brassicaceae</taxon>
        <taxon>Brassiceae</taxon>
        <taxon>Brassica</taxon>
    </lineage>
</organism>
<gene>
    <name evidence="5" type="ORF">DY000_02013472</name>
</gene>